<feature type="compositionally biased region" description="Acidic residues" evidence="1">
    <location>
        <begin position="495"/>
        <end position="505"/>
    </location>
</feature>
<feature type="transmembrane region" description="Helical" evidence="2">
    <location>
        <begin position="42"/>
        <end position="61"/>
    </location>
</feature>
<keyword evidence="5" id="KW-1185">Reference proteome</keyword>
<dbReference type="PANTHER" id="PTHR34473:SF3">
    <property type="entry name" value="TRANSMEMBRANE PROTEIN-RELATED"/>
    <property type="match status" value="1"/>
</dbReference>
<reference evidence="4 5" key="1">
    <citation type="submission" date="2018-12" db="EMBL/GenBank/DDBJ databases">
        <title>Complete genome sequence of Haloplanus rallus MBLA0036.</title>
        <authorList>
            <person name="Nam Y.-d."/>
            <person name="Kang J."/>
            <person name="Chung W.-H."/>
            <person name="Park Y.S."/>
        </authorList>
    </citation>
    <scope>NUCLEOTIDE SEQUENCE [LARGE SCALE GENOMIC DNA]</scope>
    <source>
        <strain evidence="4 5">MBLA0036</strain>
    </source>
</reference>
<keyword evidence="2" id="KW-0812">Transmembrane</keyword>
<keyword evidence="2" id="KW-0472">Membrane</keyword>
<dbReference type="RefSeq" id="WP_157688273.1">
    <property type="nucleotide sequence ID" value="NZ_CP034345.1"/>
</dbReference>
<accession>A0A6B9F6K1</accession>
<name>A0A6B9F6K1_9EURY</name>
<evidence type="ECO:0000256" key="1">
    <source>
        <dbReference type="SAM" id="MobiDB-lite"/>
    </source>
</evidence>
<dbReference type="KEGG" id="hra:EI982_04200"/>
<evidence type="ECO:0000256" key="2">
    <source>
        <dbReference type="SAM" id="Phobius"/>
    </source>
</evidence>
<gene>
    <name evidence="4" type="ORF">EI982_04200</name>
</gene>
<dbReference type="PIRSF" id="PIRSF026631">
    <property type="entry name" value="UCP026631"/>
    <property type="match status" value="1"/>
</dbReference>
<proteinExistence type="predicted"/>
<dbReference type="GeneID" id="99245408"/>
<dbReference type="PANTHER" id="PTHR34473">
    <property type="entry name" value="UPF0699 TRANSMEMBRANE PROTEIN YDBS"/>
    <property type="match status" value="1"/>
</dbReference>
<protein>
    <recommendedName>
        <fullName evidence="3">YdbS-like PH domain-containing protein</fullName>
    </recommendedName>
</protein>
<dbReference type="InterPro" id="IPR014529">
    <property type="entry name" value="UCP026631"/>
</dbReference>
<dbReference type="OrthoDB" id="107421at2157"/>
<feature type="domain" description="YdbS-like PH" evidence="3">
    <location>
        <begin position="61"/>
        <end position="139"/>
    </location>
</feature>
<feature type="transmembrane region" description="Helical" evidence="2">
    <location>
        <begin position="340"/>
        <end position="358"/>
    </location>
</feature>
<feature type="domain" description="YdbS-like PH" evidence="3">
    <location>
        <begin position="386"/>
        <end position="468"/>
    </location>
</feature>
<feature type="domain" description="YdbS-like PH" evidence="3">
    <location>
        <begin position="237"/>
        <end position="320"/>
    </location>
</feature>
<dbReference type="EMBL" id="CP034345">
    <property type="protein sequence ID" value="QGX94037.1"/>
    <property type="molecule type" value="Genomic_DNA"/>
</dbReference>
<dbReference type="Pfam" id="PF03703">
    <property type="entry name" value="bPH_2"/>
    <property type="match status" value="3"/>
</dbReference>
<keyword evidence="2" id="KW-1133">Transmembrane helix</keyword>
<feature type="region of interest" description="Disordered" evidence="1">
    <location>
        <begin position="483"/>
        <end position="522"/>
    </location>
</feature>
<evidence type="ECO:0000259" key="3">
    <source>
        <dbReference type="Pfam" id="PF03703"/>
    </source>
</evidence>
<feature type="transmembrane region" description="Helical" evidence="2">
    <location>
        <begin position="207"/>
        <end position="234"/>
    </location>
</feature>
<evidence type="ECO:0000313" key="5">
    <source>
        <dbReference type="Proteomes" id="UP000428325"/>
    </source>
</evidence>
<organism evidence="4 5">
    <name type="scientific">Haloplanus rallus</name>
    <dbReference type="NCBI Taxonomy" id="1816183"/>
    <lineage>
        <taxon>Archaea</taxon>
        <taxon>Methanobacteriati</taxon>
        <taxon>Methanobacteriota</taxon>
        <taxon>Stenosarchaea group</taxon>
        <taxon>Halobacteria</taxon>
        <taxon>Halobacteriales</taxon>
        <taxon>Haloferacaceae</taxon>
        <taxon>Haloplanus</taxon>
    </lineage>
</organism>
<sequence length="522" mass="55802">MKLSPLSVPYRVLERGGSIVFTAAILFSGASAAFGPAGGPAVVALVGLALLALIGYEVAYYRRFEYALDGDTLDIRSGVISRRNREIPLGRIQNVDISRNVVQRALGVAVVGFETAGGSETEASLRFVEFEEAKRLQGEIGRLKRGDEAEAAGEGPDTTELFALTPRELALVGALSFDARVPGLLIVLLSGSVPALSSLLPDGSRRLLLAAGVVALALGVVLVAWAAGAVVAVLNYYDFRLARIGDELQYERGLLRRYDGSIPLDKVQTLTVLDDPLKRAFGYASLRIETAGYAPGSGEGGSEAAVPLAARDRVFALANRIEAVGSPAFERPPRRVRGRYAVRYLLAVGVLVGLLYGVDRFVAGSIPWYGPAALAPLTPVAAHLKWKHRGYWLGEDHLVTRNGVLRRRIKVVPYYRIQTVIDTRTVFQRRWGVATVTADTAGSLSLTGHDAAAVDVDTATAERLRRTLDARLRTALAARRGWIDDGRPDDGASGDADDEDADDNVGTENAEAGDANGVDDDS</sequence>
<dbReference type="AlphaFoldDB" id="A0A6B9F6K1"/>
<dbReference type="InterPro" id="IPR005182">
    <property type="entry name" value="YdbS-like_PH"/>
</dbReference>
<evidence type="ECO:0000313" key="4">
    <source>
        <dbReference type="EMBL" id="QGX94037.1"/>
    </source>
</evidence>
<dbReference type="Proteomes" id="UP000428325">
    <property type="component" value="Chromosome"/>
</dbReference>